<name>A0A5K7YRQ4_9BACT</name>
<gene>
    <name evidence="2" type="ORF">DSCA_53080</name>
</gene>
<evidence type="ECO:0000313" key="3">
    <source>
        <dbReference type="Proteomes" id="UP000427906"/>
    </source>
</evidence>
<dbReference type="RefSeq" id="WP_155319232.1">
    <property type="nucleotide sequence ID" value="NZ_AP021874.1"/>
</dbReference>
<sequence>MPKKGFIPNKLKPWIEARGKFRLSHSQIQMARELGLNPKKLGGMANHKQEPWKMPLHEYIEHLYQKRFKKPAPVVTKPLEEVDREKRKRKQQKKVVAMSNSIDIT</sequence>
<dbReference type="Proteomes" id="UP000427906">
    <property type="component" value="Chromosome"/>
</dbReference>
<keyword evidence="3" id="KW-1185">Reference proteome</keyword>
<dbReference type="OrthoDB" id="284171at2"/>
<feature type="region of interest" description="Disordered" evidence="1">
    <location>
        <begin position="80"/>
        <end position="105"/>
    </location>
</feature>
<protein>
    <submittedName>
        <fullName evidence="2">Uncharacterized protein</fullName>
    </submittedName>
</protein>
<accession>A0A5K7YRQ4</accession>
<evidence type="ECO:0000313" key="2">
    <source>
        <dbReference type="EMBL" id="BBO71378.1"/>
    </source>
</evidence>
<reference evidence="2 3" key="1">
    <citation type="submission" date="2019-11" db="EMBL/GenBank/DDBJ databases">
        <title>Comparative genomics of hydrocarbon-degrading Desulfosarcina strains.</title>
        <authorList>
            <person name="Watanabe M."/>
            <person name="Kojima H."/>
            <person name="Fukui M."/>
        </authorList>
    </citation>
    <scope>NUCLEOTIDE SEQUENCE [LARGE SCALE GENOMIC DNA]</scope>
    <source>
        <strain evidence="2 3">PL12</strain>
    </source>
</reference>
<evidence type="ECO:0000256" key="1">
    <source>
        <dbReference type="SAM" id="MobiDB-lite"/>
    </source>
</evidence>
<proteinExistence type="predicted"/>
<dbReference type="KEGG" id="dalk:DSCA_53080"/>
<organism evidence="2 3">
    <name type="scientific">Desulfosarcina alkanivorans</name>
    <dbReference type="NCBI Taxonomy" id="571177"/>
    <lineage>
        <taxon>Bacteria</taxon>
        <taxon>Pseudomonadati</taxon>
        <taxon>Thermodesulfobacteriota</taxon>
        <taxon>Desulfobacteria</taxon>
        <taxon>Desulfobacterales</taxon>
        <taxon>Desulfosarcinaceae</taxon>
        <taxon>Desulfosarcina</taxon>
    </lineage>
</organism>
<dbReference type="AlphaFoldDB" id="A0A5K7YRQ4"/>
<dbReference type="EMBL" id="AP021874">
    <property type="protein sequence ID" value="BBO71378.1"/>
    <property type="molecule type" value="Genomic_DNA"/>
</dbReference>